<dbReference type="Ensembl" id="ENSCVAT00000002856.1">
    <property type="protein sequence ID" value="ENSCVAP00000024962.1"/>
    <property type="gene ID" value="ENSCVAG00000009387.1"/>
</dbReference>
<reference evidence="7" key="1">
    <citation type="submission" date="2025-08" db="UniProtKB">
        <authorList>
            <consortium name="Ensembl"/>
        </authorList>
    </citation>
    <scope>IDENTIFICATION</scope>
</reference>
<protein>
    <recommendedName>
        <fullName evidence="6">AIG1-type G domain-containing protein</fullName>
    </recommendedName>
</protein>
<evidence type="ECO:0000256" key="2">
    <source>
        <dbReference type="ARBA" id="ARBA00022741"/>
    </source>
</evidence>
<accession>A0A3Q2DYT3</accession>
<feature type="coiled-coil region" evidence="4">
    <location>
        <begin position="233"/>
        <end position="308"/>
    </location>
</feature>
<dbReference type="OMA" id="MESAECE"/>
<dbReference type="SUPFAM" id="SSF52540">
    <property type="entry name" value="P-loop containing nucleoside triphosphate hydrolases"/>
    <property type="match status" value="1"/>
</dbReference>
<evidence type="ECO:0000313" key="7">
    <source>
        <dbReference type="Ensembl" id="ENSCVAP00000024962.1"/>
    </source>
</evidence>
<dbReference type="Proteomes" id="UP000265020">
    <property type="component" value="Unassembled WGS sequence"/>
</dbReference>
<dbReference type="Pfam" id="PF04548">
    <property type="entry name" value="AIG1"/>
    <property type="match status" value="1"/>
</dbReference>
<comment type="similarity">
    <text evidence="1">Belongs to the TRAFAC class TrmE-Era-EngA-EngB-Septin-like GTPase superfamily. AIG1/Toc34/Toc159-like paraseptin GTPase family. IAN subfamily.</text>
</comment>
<dbReference type="AlphaFoldDB" id="A0A3Q2DYT3"/>
<dbReference type="GO" id="GO:0005525">
    <property type="term" value="F:GTP binding"/>
    <property type="evidence" value="ECO:0007669"/>
    <property type="project" value="UniProtKB-KW"/>
</dbReference>
<evidence type="ECO:0000256" key="1">
    <source>
        <dbReference type="ARBA" id="ARBA00008535"/>
    </source>
</evidence>
<evidence type="ECO:0000259" key="6">
    <source>
        <dbReference type="PROSITE" id="PS51720"/>
    </source>
</evidence>
<feature type="domain" description="AIG1-type G" evidence="6">
    <location>
        <begin position="38"/>
        <end position="240"/>
    </location>
</feature>
<dbReference type="CDD" id="cd01852">
    <property type="entry name" value="AIG1"/>
    <property type="match status" value="1"/>
</dbReference>
<dbReference type="InterPro" id="IPR006703">
    <property type="entry name" value="G_AIG1"/>
</dbReference>
<reference evidence="7" key="2">
    <citation type="submission" date="2025-09" db="UniProtKB">
        <authorList>
            <consortium name="Ensembl"/>
        </authorList>
    </citation>
    <scope>IDENTIFICATION</scope>
</reference>
<keyword evidence="8" id="KW-1185">Reference proteome</keyword>
<evidence type="ECO:0000256" key="4">
    <source>
        <dbReference type="SAM" id="Coils"/>
    </source>
</evidence>
<name>A0A3Q2DYT3_CYPVA</name>
<sequence length="328" mass="37762">MAAAQLIFLSRMESQPNRNRPDEATMRKSREKWENRDRMNLRIVLIGKTGCGKSSSGNTILGREEFKAEALQKSVTKRCQKAQSEVAGRTITVVDTPGLFDTSLSNEEVNEEMTKCISLLAPGPHVFLLVLSIGRFTAEEKDTLRLVTRVFGKTSEKFTIILFTKGDSLAHHSISVEEYIEKGEDFIKNLIEDCGGRYHVLNNYDKENKQQVSELIEKIEKIVEINGGGCFTNEMLREAEEAIQKEMEKILKDKEGEMQRELQKLKEERDKEVNNMQERMQEQKAELVKEKEDKLKQLEQMKFKIISERSRSTWREALIIHAYIAVVD</sequence>
<keyword evidence="3" id="KW-0342">GTP-binding</keyword>
<dbReference type="GeneTree" id="ENSGT01120000271858"/>
<keyword evidence="4" id="KW-0175">Coiled coil</keyword>
<evidence type="ECO:0000256" key="3">
    <source>
        <dbReference type="ARBA" id="ARBA00023134"/>
    </source>
</evidence>
<dbReference type="PANTHER" id="PTHR10903">
    <property type="entry name" value="GTPASE, IMAP FAMILY MEMBER-RELATED"/>
    <property type="match status" value="1"/>
</dbReference>
<dbReference type="InterPro" id="IPR045058">
    <property type="entry name" value="GIMA/IAN/Toc"/>
</dbReference>
<dbReference type="FunFam" id="3.40.50.300:FF:000366">
    <property type="entry name" value="GTPase, IMAP family member 2"/>
    <property type="match status" value="1"/>
</dbReference>
<dbReference type="PANTHER" id="PTHR10903:SF188">
    <property type="entry name" value="GTPASE IMAP FAMILY MEMBER 2-LIKE-RELATED"/>
    <property type="match status" value="1"/>
</dbReference>
<dbReference type="PROSITE" id="PS51720">
    <property type="entry name" value="G_AIG1"/>
    <property type="match status" value="1"/>
</dbReference>
<organism evidence="7 8">
    <name type="scientific">Cyprinodon variegatus</name>
    <name type="common">Sheepshead minnow</name>
    <dbReference type="NCBI Taxonomy" id="28743"/>
    <lineage>
        <taxon>Eukaryota</taxon>
        <taxon>Metazoa</taxon>
        <taxon>Chordata</taxon>
        <taxon>Craniata</taxon>
        <taxon>Vertebrata</taxon>
        <taxon>Euteleostomi</taxon>
        <taxon>Actinopterygii</taxon>
        <taxon>Neopterygii</taxon>
        <taxon>Teleostei</taxon>
        <taxon>Neoteleostei</taxon>
        <taxon>Acanthomorphata</taxon>
        <taxon>Ovalentaria</taxon>
        <taxon>Atherinomorphae</taxon>
        <taxon>Cyprinodontiformes</taxon>
        <taxon>Cyprinodontidae</taxon>
        <taxon>Cyprinodon</taxon>
    </lineage>
</organism>
<evidence type="ECO:0000256" key="5">
    <source>
        <dbReference type="SAM" id="MobiDB-lite"/>
    </source>
</evidence>
<proteinExistence type="inferred from homology"/>
<dbReference type="STRING" id="28743.ENSCVAP00000024962"/>
<evidence type="ECO:0000313" key="8">
    <source>
        <dbReference type="Proteomes" id="UP000265020"/>
    </source>
</evidence>
<dbReference type="Gene3D" id="3.40.50.300">
    <property type="entry name" value="P-loop containing nucleotide triphosphate hydrolases"/>
    <property type="match status" value="1"/>
</dbReference>
<dbReference type="InterPro" id="IPR027417">
    <property type="entry name" value="P-loop_NTPase"/>
</dbReference>
<keyword evidence="2" id="KW-0547">Nucleotide-binding</keyword>
<feature type="compositionally biased region" description="Basic and acidic residues" evidence="5">
    <location>
        <begin position="19"/>
        <end position="32"/>
    </location>
</feature>
<feature type="region of interest" description="Disordered" evidence="5">
    <location>
        <begin position="9"/>
        <end position="32"/>
    </location>
</feature>